<dbReference type="SMART" id="SM00848">
    <property type="entry name" value="Inhibitor_I29"/>
    <property type="match status" value="1"/>
</dbReference>
<dbReference type="InterPro" id="IPR039417">
    <property type="entry name" value="Peptidase_C1A_papain-like"/>
</dbReference>
<evidence type="ECO:0000313" key="10">
    <source>
        <dbReference type="EMBL" id="KEH38268.1"/>
    </source>
</evidence>
<keyword evidence="6" id="KW-0325">Glycoprotein</keyword>
<evidence type="ECO:0000313" key="12">
    <source>
        <dbReference type="Proteomes" id="UP000002051"/>
    </source>
</evidence>
<dbReference type="EnsemblPlants" id="KEH38268">
    <property type="protein sequence ID" value="KEH38268"/>
    <property type="gene ID" value="MTR_2g066980"/>
</dbReference>
<dbReference type="PaxDb" id="3880-AES84891"/>
<evidence type="ECO:0000256" key="5">
    <source>
        <dbReference type="ARBA" id="ARBA00023157"/>
    </source>
</evidence>
<keyword evidence="5" id="KW-1015">Disulfide bond</keyword>
<feature type="domain" description="Cathepsin propeptide inhibitor" evidence="9">
    <location>
        <begin position="34"/>
        <end position="91"/>
    </location>
</feature>
<dbReference type="InterPro" id="IPR013201">
    <property type="entry name" value="Prot_inhib_I29"/>
</dbReference>
<dbReference type="Pfam" id="PF00112">
    <property type="entry name" value="Peptidase_C1"/>
    <property type="match status" value="2"/>
</dbReference>
<comment type="similarity">
    <text evidence="1">Belongs to the peptidase C1 family.</text>
</comment>
<feature type="signal peptide" evidence="7">
    <location>
        <begin position="1"/>
        <end position="21"/>
    </location>
</feature>
<evidence type="ECO:0000256" key="7">
    <source>
        <dbReference type="SAM" id="SignalP"/>
    </source>
</evidence>
<sequence length="323" mass="36009">MKNLTIAVFFIFWTCSYPAMSRTLLESSIAAKTHEQWMKDFGRTYADDVEKEKRFKIFAKNLEYIENFNRAGNETYELGLNQFLDLTKKEFTSKYTCANLKGKLESSMVASVAALFNVSKISTNNSLKGKRKPIPESIDWREGGAVTSVKRQGACASCWAFATLAAVEGIVQIKNRELVSLSASGIVKFAYDYIKKNEIASEADYPYTEKEGKCLSIRSGEENLLEVVAQQPVTVLIATNENFVNYKGGIFGSGPCGPIESLQLTHAVTVIGFTNEYWLIKNSYGESWGEKGYMKLKRKGDSHHTVCGLSMTASIYPTISDVK</sequence>
<name>G8A0A3_MEDTR</name>
<keyword evidence="7" id="KW-0732">Signal</keyword>
<dbReference type="Proteomes" id="UP000002051">
    <property type="component" value="Chromosome 2"/>
</dbReference>
<evidence type="ECO:0000259" key="8">
    <source>
        <dbReference type="SMART" id="SM00645"/>
    </source>
</evidence>
<reference evidence="10 12" key="1">
    <citation type="journal article" date="2011" name="Nature">
        <title>The Medicago genome provides insight into the evolution of rhizobial symbioses.</title>
        <authorList>
            <person name="Young N.D."/>
            <person name="Debelle F."/>
            <person name="Oldroyd G.E."/>
            <person name="Geurts R."/>
            <person name="Cannon S.B."/>
            <person name="Udvardi M.K."/>
            <person name="Benedito V.A."/>
            <person name="Mayer K.F."/>
            <person name="Gouzy J."/>
            <person name="Schoof H."/>
            <person name="Van de Peer Y."/>
            <person name="Proost S."/>
            <person name="Cook D.R."/>
            <person name="Meyers B.C."/>
            <person name="Spannagl M."/>
            <person name="Cheung F."/>
            <person name="De Mita S."/>
            <person name="Krishnakumar V."/>
            <person name="Gundlach H."/>
            <person name="Zhou S."/>
            <person name="Mudge J."/>
            <person name="Bharti A.K."/>
            <person name="Murray J.D."/>
            <person name="Naoumkina M.A."/>
            <person name="Rosen B."/>
            <person name="Silverstein K.A."/>
            <person name="Tang H."/>
            <person name="Rombauts S."/>
            <person name="Zhao P.X."/>
            <person name="Zhou P."/>
            <person name="Barbe V."/>
            <person name="Bardou P."/>
            <person name="Bechner M."/>
            <person name="Bellec A."/>
            <person name="Berger A."/>
            <person name="Berges H."/>
            <person name="Bidwell S."/>
            <person name="Bisseling T."/>
            <person name="Choisne N."/>
            <person name="Couloux A."/>
            <person name="Denny R."/>
            <person name="Deshpande S."/>
            <person name="Dai X."/>
            <person name="Doyle J.J."/>
            <person name="Dudez A.M."/>
            <person name="Farmer A.D."/>
            <person name="Fouteau S."/>
            <person name="Franken C."/>
            <person name="Gibelin C."/>
            <person name="Gish J."/>
            <person name="Goldstein S."/>
            <person name="Gonzalez A.J."/>
            <person name="Green P.J."/>
            <person name="Hallab A."/>
            <person name="Hartog M."/>
            <person name="Hua A."/>
            <person name="Humphray S.J."/>
            <person name="Jeong D.H."/>
            <person name="Jing Y."/>
            <person name="Jocker A."/>
            <person name="Kenton S.M."/>
            <person name="Kim D.J."/>
            <person name="Klee K."/>
            <person name="Lai H."/>
            <person name="Lang C."/>
            <person name="Lin S."/>
            <person name="Macmil S.L."/>
            <person name="Magdelenat G."/>
            <person name="Matthews L."/>
            <person name="McCorrison J."/>
            <person name="Monaghan E.L."/>
            <person name="Mun J.H."/>
            <person name="Najar F.Z."/>
            <person name="Nicholson C."/>
            <person name="Noirot C."/>
            <person name="O'Bleness M."/>
            <person name="Paule C.R."/>
            <person name="Poulain J."/>
            <person name="Prion F."/>
            <person name="Qin B."/>
            <person name="Qu C."/>
            <person name="Retzel E.F."/>
            <person name="Riddle C."/>
            <person name="Sallet E."/>
            <person name="Samain S."/>
            <person name="Samson N."/>
            <person name="Sanders I."/>
            <person name="Saurat O."/>
            <person name="Scarpelli C."/>
            <person name="Schiex T."/>
            <person name="Segurens B."/>
            <person name="Severin A.J."/>
            <person name="Sherrier D.J."/>
            <person name="Shi R."/>
            <person name="Sims S."/>
            <person name="Singer S.R."/>
            <person name="Sinharoy S."/>
            <person name="Sterck L."/>
            <person name="Viollet A."/>
            <person name="Wang B.B."/>
            <person name="Wang K."/>
            <person name="Wang M."/>
            <person name="Wang X."/>
            <person name="Warfsmann J."/>
            <person name="Weissenbach J."/>
            <person name="White D.D."/>
            <person name="White J.D."/>
            <person name="Wiley G.B."/>
            <person name="Wincker P."/>
            <person name="Xing Y."/>
            <person name="Yang L."/>
            <person name="Yao Z."/>
            <person name="Ying F."/>
            <person name="Zhai J."/>
            <person name="Zhou L."/>
            <person name="Zuber A."/>
            <person name="Denarie J."/>
            <person name="Dixon R.A."/>
            <person name="May G.D."/>
            <person name="Schwartz D.C."/>
            <person name="Rogers J."/>
            <person name="Quetier F."/>
            <person name="Town C.D."/>
            <person name="Roe B.A."/>
        </authorList>
    </citation>
    <scope>NUCLEOTIDE SEQUENCE [LARGE SCALE GENOMIC DNA]</scope>
    <source>
        <strain evidence="10">A17</strain>
        <strain evidence="11 12">cv. Jemalong A17</strain>
    </source>
</reference>
<dbReference type="STRING" id="3880.G8A0A3"/>
<evidence type="ECO:0000256" key="2">
    <source>
        <dbReference type="ARBA" id="ARBA00022670"/>
    </source>
</evidence>
<evidence type="ECO:0000256" key="3">
    <source>
        <dbReference type="ARBA" id="ARBA00022801"/>
    </source>
</evidence>
<reference evidence="11" key="3">
    <citation type="submission" date="2015-04" db="UniProtKB">
        <authorList>
            <consortium name="EnsemblPlants"/>
        </authorList>
    </citation>
    <scope>IDENTIFICATION</scope>
    <source>
        <strain evidence="11">cv. Jemalong A17</strain>
    </source>
</reference>
<dbReference type="SMART" id="SM00645">
    <property type="entry name" value="Pept_C1"/>
    <property type="match status" value="1"/>
</dbReference>
<dbReference type="Gene3D" id="3.90.70.10">
    <property type="entry name" value="Cysteine proteinases"/>
    <property type="match status" value="1"/>
</dbReference>
<evidence type="ECO:0000256" key="6">
    <source>
        <dbReference type="ARBA" id="ARBA00023180"/>
    </source>
</evidence>
<dbReference type="InterPro" id="IPR038765">
    <property type="entry name" value="Papain-like_cys_pep_sf"/>
</dbReference>
<dbReference type="HOGENOM" id="CLU_012184_1_0_1"/>
<dbReference type="SUPFAM" id="SSF54001">
    <property type="entry name" value="Cysteine proteinases"/>
    <property type="match status" value="1"/>
</dbReference>
<dbReference type="GO" id="GO:0004197">
    <property type="term" value="F:cysteine-type endopeptidase activity"/>
    <property type="evidence" value="ECO:0000318"/>
    <property type="project" value="GO_Central"/>
</dbReference>
<gene>
    <name evidence="10" type="ordered locus">MTR_2g066980</name>
</gene>
<dbReference type="AlphaFoldDB" id="G8A0A3"/>
<dbReference type="CDD" id="cd02248">
    <property type="entry name" value="Peptidase_C1A"/>
    <property type="match status" value="1"/>
</dbReference>
<organism evidence="10 12">
    <name type="scientific">Medicago truncatula</name>
    <name type="common">Barrel medic</name>
    <name type="synonym">Medicago tribuloides</name>
    <dbReference type="NCBI Taxonomy" id="3880"/>
    <lineage>
        <taxon>Eukaryota</taxon>
        <taxon>Viridiplantae</taxon>
        <taxon>Streptophyta</taxon>
        <taxon>Embryophyta</taxon>
        <taxon>Tracheophyta</taxon>
        <taxon>Spermatophyta</taxon>
        <taxon>Magnoliopsida</taxon>
        <taxon>eudicotyledons</taxon>
        <taxon>Gunneridae</taxon>
        <taxon>Pentapetalae</taxon>
        <taxon>rosids</taxon>
        <taxon>fabids</taxon>
        <taxon>Fabales</taxon>
        <taxon>Fabaceae</taxon>
        <taxon>Papilionoideae</taxon>
        <taxon>50 kb inversion clade</taxon>
        <taxon>NPAAA clade</taxon>
        <taxon>Hologalegina</taxon>
        <taxon>IRL clade</taxon>
        <taxon>Trifolieae</taxon>
        <taxon>Medicago</taxon>
    </lineage>
</organism>
<feature type="chain" id="PRO_5014485742" evidence="7">
    <location>
        <begin position="22"/>
        <end position="323"/>
    </location>
</feature>
<dbReference type="PANTHER" id="PTHR12411">
    <property type="entry name" value="CYSTEINE PROTEASE FAMILY C1-RELATED"/>
    <property type="match status" value="1"/>
</dbReference>
<protein>
    <submittedName>
        <fullName evidence="10">Papain family cysteine protease</fullName>
    </submittedName>
</protein>
<keyword evidence="4" id="KW-0788">Thiol protease</keyword>
<dbReference type="EMBL" id="CM001218">
    <property type="protein sequence ID" value="KEH38268.1"/>
    <property type="molecule type" value="Genomic_DNA"/>
</dbReference>
<accession>G8A0A3</accession>
<dbReference type="GO" id="GO:0005615">
    <property type="term" value="C:extracellular space"/>
    <property type="evidence" value="ECO:0000318"/>
    <property type="project" value="GO_Central"/>
</dbReference>
<evidence type="ECO:0000259" key="9">
    <source>
        <dbReference type="SMART" id="SM00848"/>
    </source>
</evidence>
<dbReference type="Pfam" id="PF08246">
    <property type="entry name" value="Inhibitor_I29"/>
    <property type="match status" value="1"/>
</dbReference>
<dbReference type="OMA" id="YDNDESV"/>
<evidence type="ECO:0000256" key="4">
    <source>
        <dbReference type="ARBA" id="ARBA00022807"/>
    </source>
</evidence>
<dbReference type="InterPro" id="IPR000668">
    <property type="entry name" value="Peptidase_C1A_C"/>
</dbReference>
<reference evidence="10 12" key="2">
    <citation type="journal article" date="2014" name="BMC Genomics">
        <title>An improved genome release (version Mt4.0) for the model legume Medicago truncatula.</title>
        <authorList>
            <person name="Tang H."/>
            <person name="Krishnakumar V."/>
            <person name="Bidwell S."/>
            <person name="Rosen B."/>
            <person name="Chan A."/>
            <person name="Zhou S."/>
            <person name="Gentzbittel L."/>
            <person name="Childs K.L."/>
            <person name="Yandell M."/>
            <person name="Gundlach H."/>
            <person name="Mayer K.F."/>
            <person name="Schwartz D.C."/>
            <person name="Town C.D."/>
        </authorList>
    </citation>
    <scope>GENOME REANNOTATION</scope>
    <source>
        <strain evidence="10">A17</strain>
        <strain evidence="11 12">cv. Jemalong A17</strain>
    </source>
</reference>
<evidence type="ECO:0000313" key="11">
    <source>
        <dbReference type="EnsemblPlants" id="KEH38268"/>
    </source>
</evidence>
<proteinExistence type="inferred from homology"/>
<dbReference type="InterPro" id="IPR013128">
    <property type="entry name" value="Peptidase_C1A"/>
</dbReference>
<dbReference type="GO" id="GO:0005764">
    <property type="term" value="C:lysosome"/>
    <property type="evidence" value="ECO:0000318"/>
    <property type="project" value="GO_Central"/>
</dbReference>
<dbReference type="PRINTS" id="PR00705">
    <property type="entry name" value="PAPAIN"/>
</dbReference>
<evidence type="ECO:0000256" key="1">
    <source>
        <dbReference type="ARBA" id="ARBA00008455"/>
    </source>
</evidence>
<dbReference type="GO" id="GO:0051603">
    <property type="term" value="P:proteolysis involved in protein catabolic process"/>
    <property type="evidence" value="ECO:0000318"/>
    <property type="project" value="GO_Central"/>
</dbReference>
<keyword evidence="2 10" id="KW-0645">Protease</keyword>
<keyword evidence="12" id="KW-1185">Reference proteome</keyword>
<keyword evidence="3" id="KW-0378">Hydrolase</keyword>
<dbReference type="eggNOG" id="KOG1543">
    <property type="taxonomic scope" value="Eukaryota"/>
</dbReference>
<feature type="domain" description="Peptidase C1A papain C-terminal" evidence="8">
    <location>
        <begin position="134"/>
        <end position="318"/>
    </location>
</feature>